<feature type="chain" id="PRO_5047360490" evidence="2">
    <location>
        <begin position="28"/>
        <end position="181"/>
    </location>
</feature>
<protein>
    <submittedName>
        <fullName evidence="4">Porin family protein</fullName>
    </submittedName>
</protein>
<dbReference type="EMBL" id="BAABLF010000001">
    <property type="protein sequence ID" value="GAA5186372.1"/>
    <property type="molecule type" value="Genomic_DNA"/>
</dbReference>
<comment type="caution">
    <text evidence="4">The sequence shown here is derived from an EMBL/GenBank/DDBJ whole genome shotgun (WGS) entry which is preliminary data.</text>
</comment>
<sequence>MMNSLTPLTTGVALVVLTALGSASALAKDEGFYLGASVGSANVEQKGSDPDLGDFKFDENDFAWKVFAGYQFGPILAIEGGYRDFGSPSATGLNIDPYGIDVYGVAGVPLGPIRFFGKVGGIYWDADTRFDGMKDSDDGFEVAAGVGLEFELGSFAIRGEVEYMDIFDQTWMYTVGATYTF</sequence>
<dbReference type="Gene3D" id="2.40.160.20">
    <property type="match status" value="1"/>
</dbReference>
<gene>
    <name evidence="4" type="ORF">GCM10025772_01750</name>
</gene>
<proteinExistence type="predicted"/>
<dbReference type="Pfam" id="PF13505">
    <property type="entry name" value="OMP_b-brl"/>
    <property type="match status" value="1"/>
</dbReference>
<evidence type="ECO:0000313" key="5">
    <source>
        <dbReference type="Proteomes" id="UP001501600"/>
    </source>
</evidence>
<dbReference type="SUPFAM" id="SSF56925">
    <property type="entry name" value="OMPA-like"/>
    <property type="match status" value="1"/>
</dbReference>
<dbReference type="Proteomes" id="UP001501600">
    <property type="component" value="Unassembled WGS sequence"/>
</dbReference>
<keyword evidence="5" id="KW-1185">Reference proteome</keyword>
<dbReference type="InterPro" id="IPR011250">
    <property type="entry name" value="OMP/PagP_B-barrel"/>
</dbReference>
<accession>A0ABP9RSL9</accession>
<keyword evidence="1 2" id="KW-0732">Signal</keyword>
<dbReference type="InterPro" id="IPR027385">
    <property type="entry name" value="Beta-barrel_OMP"/>
</dbReference>
<evidence type="ECO:0000256" key="1">
    <source>
        <dbReference type="ARBA" id="ARBA00022729"/>
    </source>
</evidence>
<dbReference type="RefSeq" id="WP_345315142.1">
    <property type="nucleotide sequence ID" value="NZ_BAABLF010000001.1"/>
</dbReference>
<name>A0ABP9RSL9_9GAMM</name>
<feature type="signal peptide" evidence="2">
    <location>
        <begin position="1"/>
        <end position="27"/>
    </location>
</feature>
<organism evidence="4 5">
    <name type="scientific">Ferrimonas gelatinilytica</name>
    <dbReference type="NCBI Taxonomy" id="1255257"/>
    <lineage>
        <taxon>Bacteria</taxon>
        <taxon>Pseudomonadati</taxon>
        <taxon>Pseudomonadota</taxon>
        <taxon>Gammaproteobacteria</taxon>
        <taxon>Alteromonadales</taxon>
        <taxon>Ferrimonadaceae</taxon>
        <taxon>Ferrimonas</taxon>
    </lineage>
</organism>
<feature type="domain" description="Outer membrane protein beta-barrel" evidence="3">
    <location>
        <begin position="14"/>
        <end position="181"/>
    </location>
</feature>
<evidence type="ECO:0000313" key="4">
    <source>
        <dbReference type="EMBL" id="GAA5186372.1"/>
    </source>
</evidence>
<reference evidence="5" key="1">
    <citation type="journal article" date="2019" name="Int. J. Syst. Evol. Microbiol.">
        <title>The Global Catalogue of Microorganisms (GCM) 10K type strain sequencing project: providing services to taxonomists for standard genome sequencing and annotation.</title>
        <authorList>
            <consortium name="The Broad Institute Genomics Platform"/>
            <consortium name="The Broad Institute Genome Sequencing Center for Infectious Disease"/>
            <person name="Wu L."/>
            <person name="Ma J."/>
        </authorList>
    </citation>
    <scope>NUCLEOTIDE SEQUENCE [LARGE SCALE GENOMIC DNA]</scope>
    <source>
        <strain evidence="5">JCM 18720</strain>
    </source>
</reference>
<evidence type="ECO:0000259" key="3">
    <source>
        <dbReference type="Pfam" id="PF13505"/>
    </source>
</evidence>
<evidence type="ECO:0000256" key="2">
    <source>
        <dbReference type="SAM" id="SignalP"/>
    </source>
</evidence>